<organism evidence="2">
    <name type="scientific">Tanacetum cinerariifolium</name>
    <name type="common">Dalmatian daisy</name>
    <name type="synonym">Chrysanthemum cinerariifolium</name>
    <dbReference type="NCBI Taxonomy" id="118510"/>
    <lineage>
        <taxon>Eukaryota</taxon>
        <taxon>Viridiplantae</taxon>
        <taxon>Streptophyta</taxon>
        <taxon>Embryophyta</taxon>
        <taxon>Tracheophyta</taxon>
        <taxon>Spermatophyta</taxon>
        <taxon>Magnoliopsida</taxon>
        <taxon>eudicotyledons</taxon>
        <taxon>Gunneridae</taxon>
        <taxon>Pentapetalae</taxon>
        <taxon>asterids</taxon>
        <taxon>campanulids</taxon>
        <taxon>Asterales</taxon>
        <taxon>Asteraceae</taxon>
        <taxon>Asteroideae</taxon>
        <taxon>Anthemideae</taxon>
        <taxon>Anthemidinae</taxon>
        <taxon>Tanacetum</taxon>
    </lineage>
</organism>
<protein>
    <submittedName>
        <fullName evidence="2">Uncharacterized protein</fullName>
    </submittedName>
</protein>
<comment type="caution">
    <text evidence="2">The sequence shown here is derived from an EMBL/GenBank/DDBJ whole genome shotgun (WGS) entry which is preliminary data.</text>
</comment>
<gene>
    <name evidence="2" type="ORF">Tci_049729</name>
</gene>
<dbReference type="AlphaFoldDB" id="A0A6L2MUT3"/>
<evidence type="ECO:0000256" key="1">
    <source>
        <dbReference type="SAM" id="MobiDB-lite"/>
    </source>
</evidence>
<name>A0A6L2MUT3_TANCI</name>
<proteinExistence type="predicted"/>
<evidence type="ECO:0000313" key="2">
    <source>
        <dbReference type="EMBL" id="GEU77751.1"/>
    </source>
</evidence>
<reference evidence="2" key="1">
    <citation type="journal article" date="2019" name="Sci. Rep.">
        <title>Draft genome of Tanacetum cinerariifolium, the natural source of mosquito coil.</title>
        <authorList>
            <person name="Yamashiro T."/>
            <person name="Shiraishi A."/>
            <person name="Satake H."/>
            <person name="Nakayama K."/>
        </authorList>
    </citation>
    <scope>NUCLEOTIDE SEQUENCE</scope>
</reference>
<feature type="region of interest" description="Disordered" evidence="1">
    <location>
        <begin position="158"/>
        <end position="179"/>
    </location>
</feature>
<dbReference type="EMBL" id="BKCJ010007537">
    <property type="protein sequence ID" value="GEU77751.1"/>
    <property type="molecule type" value="Genomic_DNA"/>
</dbReference>
<accession>A0A6L2MUT3</accession>
<sequence>MADVNMMIKRGKIAGKPTSPCNKYEFSYRNTLRHPLALFSSHKKHKNNRHHLGTSNPPLAIDYSDDIVINAAVLRALDILKSATMTSPPLMEFGIPLNEKMMITDSPSLVIKDGEDDHVDEAAEEFIRRPDDKKSTKGYPSSCEVTISLFQAVEGSSSISDRITDSPMPVTNGGEDGQVDEAAEEFIRRFYNDRRREN</sequence>
<dbReference type="PANTHER" id="PTHR33265:SF8">
    <property type="entry name" value="AVR9_CF-9 RAPIDLY ELICITED PROTEIN 146"/>
    <property type="match status" value="1"/>
</dbReference>
<dbReference type="PANTHER" id="PTHR33265">
    <property type="entry name" value="AVR9/CF-9 RAPIDLY ELICITED PROTEIN-RELATED"/>
    <property type="match status" value="1"/>
</dbReference>